<dbReference type="AlphaFoldDB" id="A0A9E8CRD3"/>
<dbReference type="Pfam" id="PF00378">
    <property type="entry name" value="ECH_1"/>
    <property type="match status" value="1"/>
</dbReference>
<dbReference type="CDD" id="cd06558">
    <property type="entry name" value="crotonase-like"/>
    <property type="match status" value="1"/>
</dbReference>
<gene>
    <name evidence="1" type="ORF">NWE54_18905</name>
</gene>
<dbReference type="InterPro" id="IPR029045">
    <property type="entry name" value="ClpP/crotonase-like_dom_sf"/>
</dbReference>
<dbReference type="Gene3D" id="3.90.226.10">
    <property type="entry name" value="2-enoyl-CoA Hydratase, Chain A, domain 1"/>
    <property type="match status" value="1"/>
</dbReference>
<evidence type="ECO:0000313" key="1">
    <source>
        <dbReference type="EMBL" id="UZF85871.1"/>
    </source>
</evidence>
<dbReference type="InterPro" id="IPR001753">
    <property type="entry name" value="Enoyl-CoA_hydra/iso"/>
</dbReference>
<organism evidence="1">
    <name type="scientific">Bosea sp. NBC_00436</name>
    <dbReference type="NCBI Taxonomy" id="2969620"/>
    <lineage>
        <taxon>Bacteria</taxon>
        <taxon>Pseudomonadati</taxon>
        <taxon>Pseudomonadota</taxon>
        <taxon>Alphaproteobacteria</taxon>
        <taxon>Hyphomicrobiales</taxon>
        <taxon>Boseaceae</taxon>
        <taxon>Bosea</taxon>
    </lineage>
</organism>
<reference evidence="1" key="1">
    <citation type="submission" date="2022-08" db="EMBL/GenBank/DDBJ databases">
        <title>Complete Genome Sequences of 2 Bosea sp. soil isolates.</title>
        <authorList>
            <person name="Alvarez Arevalo M."/>
            <person name="Sterndorff E.B."/>
            <person name="Faurdal D."/>
            <person name="Joergensen T.S."/>
            <person name="Weber T."/>
        </authorList>
    </citation>
    <scope>NUCLEOTIDE SEQUENCE</scope>
    <source>
        <strain evidence="1">NBC_00436</strain>
    </source>
</reference>
<dbReference type="PANTHER" id="PTHR11941">
    <property type="entry name" value="ENOYL-COA HYDRATASE-RELATED"/>
    <property type="match status" value="1"/>
</dbReference>
<dbReference type="GO" id="GO:0003824">
    <property type="term" value="F:catalytic activity"/>
    <property type="evidence" value="ECO:0007669"/>
    <property type="project" value="UniProtKB-ARBA"/>
</dbReference>
<proteinExistence type="predicted"/>
<dbReference type="PANTHER" id="PTHR11941:SF54">
    <property type="entry name" value="ENOYL-COA HYDRATASE, MITOCHONDRIAL"/>
    <property type="match status" value="1"/>
</dbReference>
<accession>A0A9E8CRD3</accession>
<dbReference type="EMBL" id="CP102774">
    <property type="protein sequence ID" value="UZF85871.1"/>
    <property type="molecule type" value="Genomic_DNA"/>
</dbReference>
<dbReference type="GO" id="GO:0006635">
    <property type="term" value="P:fatty acid beta-oxidation"/>
    <property type="evidence" value="ECO:0007669"/>
    <property type="project" value="TreeGrafter"/>
</dbReference>
<sequence>MPLRYEKDGDIAVFTIENGSVNPTNPMIHKELFLALKDFLADTAIRCGILTGAGERGFCAGDDIKTPYKRGTTSREELADHLWPHNGEGETPHDFSWSRDVLALERFKPIIGAVNGWCLGQGMIYLLSLTDIRIASTNAKFGFPEVAYGMGGAGGTSRLGLQLPHTVAMWMLLTGEPMEAEEALSHRLINKVVAPDALMTTAREVAGKIARHPPEAVRVEMEAYYRGRELSRADALAFTKHLYRVQRMGLREEPVQPDRFLYRQR</sequence>
<protein>
    <submittedName>
        <fullName evidence="1">Enoyl-CoA hydratase-related protein</fullName>
    </submittedName>
</protein>
<name>A0A9E8CRD3_9HYPH</name>
<dbReference type="SUPFAM" id="SSF52096">
    <property type="entry name" value="ClpP/crotonase"/>
    <property type="match status" value="1"/>
</dbReference>